<dbReference type="EMBL" id="PIEU01000006">
    <property type="protein sequence ID" value="PZL77420.1"/>
    <property type="molecule type" value="Genomic_DNA"/>
</dbReference>
<evidence type="ECO:0000256" key="1">
    <source>
        <dbReference type="SAM" id="MobiDB-lite"/>
    </source>
</evidence>
<proteinExistence type="predicted"/>
<keyword evidence="2" id="KW-0812">Transmembrane</keyword>
<organism evidence="3 4">
    <name type="scientific">Enterococcus plantarum</name>
    <dbReference type="NCBI Taxonomy" id="1077675"/>
    <lineage>
        <taxon>Bacteria</taxon>
        <taxon>Bacillati</taxon>
        <taxon>Bacillota</taxon>
        <taxon>Bacilli</taxon>
        <taxon>Lactobacillales</taxon>
        <taxon>Enterococcaceae</taxon>
        <taxon>Enterococcus</taxon>
    </lineage>
</organism>
<dbReference type="RefSeq" id="WP_111246984.1">
    <property type="nucleotide sequence ID" value="NZ_PIEU01000006.1"/>
</dbReference>
<reference evidence="3 4" key="1">
    <citation type="submission" date="2017-11" db="EMBL/GenBank/DDBJ databases">
        <title>Draft genome sequence of Enterococcus plantarum TRW2 strain isolated from lettuce.</title>
        <authorList>
            <person name="Kim E.B."/>
            <person name="Marco M.L."/>
            <person name="Williams T.R."/>
            <person name="You I.H."/>
        </authorList>
    </citation>
    <scope>NUCLEOTIDE SEQUENCE [LARGE SCALE GENOMIC DNA]</scope>
    <source>
        <strain evidence="3 4">TRW2</strain>
    </source>
</reference>
<accession>A0A2W3ZJC6</accession>
<keyword evidence="2" id="KW-1133">Transmembrane helix</keyword>
<dbReference type="InterPro" id="IPR010738">
    <property type="entry name" value="DUF1310"/>
</dbReference>
<feature type="region of interest" description="Disordered" evidence="1">
    <location>
        <begin position="125"/>
        <end position="150"/>
    </location>
</feature>
<gene>
    <name evidence="3" type="ORF">CI088_01720</name>
</gene>
<dbReference type="AlphaFoldDB" id="A0A2W3ZJC6"/>
<keyword evidence="2" id="KW-0472">Membrane</keyword>
<comment type="caution">
    <text evidence="3">The sequence shown here is derived from an EMBL/GenBank/DDBJ whole genome shotgun (WGS) entry which is preliminary data.</text>
</comment>
<protein>
    <recommendedName>
        <fullName evidence="5">DUF1310 domain-containing protein</fullName>
    </recommendedName>
</protein>
<evidence type="ECO:0000256" key="2">
    <source>
        <dbReference type="SAM" id="Phobius"/>
    </source>
</evidence>
<dbReference type="Pfam" id="PF07006">
    <property type="entry name" value="DUF1310"/>
    <property type="match status" value="1"/>
</dbReference>
<feature type="transmembrane region" description="Helical" evidence="2">
    <location>
        <begin position="21"/>
        <end position="43"/>
    </location>
</feature>
<name>A0A2W3ZJC6_9ENTE</name>
<sequence length="150" mass="16796">MKTDKKEKERALSEVKKIKTRTFYSILGICLVIVIGIGGKVYMDNKRFNDEMVNVVKSGQAKQVYEKTLKNADSKALTSEGIIKSYKVDYDSVEHNPMGGIMLKLIINDDNQMYIRVTLDQEENGRLTNSSGGGSLPLENMLEKGNLSND</sequence>
<keyword evidence="4" id="KW-1185">Reference proteome</keyword>
<evidence type="ECO:0000313" key="3">
    <source>
        <dbReference type="EMBL" id="PZL77420.1"/>
    </source>
</evidence>
<dbReference type="Proteomes" id="UP000249828">
    <property type="component" value="Unassembled WGS sequence"/>
</dbReference>
<evidence type="ECO:0000313" key="4">
    <source>
        <dbReference type="Proteomes" id="UP000249828"/>
    </source>
</evidence>
<dbReference type="STRING" id="1077675.BCR22_08240"/>
<evidence type="ECO:0008006" key="5">
    <source>
        <dbReference type="Google" id="ProtNLM"/>
    </source>
</evidence>